<feature type="compositionally biased region" description="Low complexity" evidence="3">
    <location>
        <begin position="382"/>
        <end position="397"/>
    </location>
</feature>
<dbReference type="GO" id="GO:0003729">
    <property type="term" value="F:mRNA binding"/>
    <property type="evidence" value="ECO:0007669"/>
    <property type="project" value="TreeGrafter"/>
</dbReference>
<dbReference type="Gene3D" id="3.10.450.50">
    <property type="match status" value="1"/>
</dbReference>
<dbReference type="Pfam" id="PF00076">
    <property type="entry name" value="RRM_1"/>
    <property type="match status" value="1"/>
</dbReference>
<dbReference type="SUPFAM" id="SSF54928">
    <property type="entry name" value="RNA-binding domain, RBD"/>
    <property type="match status" value="1"/>
</dbReference>
<proteinExistence type="predicted"/>
<dbReference type="AlphaFoldDB" id="A0A2P2KQU7"/>
<dbReference type="InterPro" id="IPR032710">
    <property type="entry name" value="NTF2-like_dom_sf"/>
</dbReference>
<feature type="region of interest" description="Disordered" evidence="3">
    <location>
        <begin position="161"/>
        <end position="191"/>
    </location>
</feature>
<dbReference type="Pfam" id="PF02136">
    <property type="entry name" value="NTF2"/>
    <property type="match status" value="1"/>
</dbReference>
<dbReference type="InterPro" id="IPR000504">
    <property type="entry name" value="RRM_dom"/>
</dbReference>
<dbReference type="CDD" id="cd00780">
    <property type="entry name" value="NTF2"/>
    <property type="match status" value="1"/>
</dbReference>
<evidence type="ECO:0000259" key="4">
    <source>
        <dbReference type="PROSITE" id="PS50102"/>
    </source>
</evidence>
<dbReference type="PROSITE" id="PS50102">
    <property type="entry name" value="RRM"/>
    <property type="match status" value="1"/>
</dbReference>
<feature type="compositionally biased region" description="Gly residues" evidence="3">
    <location>
        <begin position="452"/>
        <end position="463"/>
    </location>
</feature>
<feature type="domain" description="NTF2" evidence="5">
    <location>
        <begin position="17"/>
        <end position="133"/>
    </location>
</feature>
<dbReference type="SMART" id="SM00360">
    <property type="entry name" value="RRM"/>
    <property type="match status" value="1"/>
</dbReference>
<keyword evidence="1 2" id="KW-0694">RNA-binding</keyword>
<dbReference type="PROSITE" id="PS50177">
    <property type="entry name" value="NTF2_DOMAIN"/>
    <property type="match status" value="1"/>
</dbReference>
<sequence length="463" mass="50153">MAMQETAPAPGPSAKVVGNAFVEQYYHILHQSPELVHRFYQDSSLLSRPKSDGGMTTVTTMQAINEQILSLNYEGYTAEIKTADAQESYKKGVIVLVTGCLIGKDNMKKRFTQTFFLAPQDKGYFVLNDVFRFVEETETLPIDAALANGIHENAPLAALIPEPDPSQAADHAARDPTSWEEDENLNDRPEVYDPSDVEEGSIIDEEFPADPTQNEIVASVDIVPAAVEDVPKESYASILKVMKGSKASTPVYVPTNSVKVAPASFEQLSINTPKPASPPKAPASGSATESIGVNKEAEGHSIYVRNLPYNATVAHLNEVFKNFGPIKCDGIQVRSGKQGSRFGFVEFETLSSMHSAIEASPINIGDFQAVVEEKRSSNTRVSISGRGKSSLGRSGFRNESFKSRGNTGSGRGYGRNEFRNQSEFSGRPRGLSGRTGEDYQQGNQNDSRRGGRQGGGKIGSVST</sequence>
<dbReference type="FunFam" id="3.10.450.50:FF:000003">
    <property type="entry name" value="Nuclear transport factor 2 family protein"/>
    <property type="match status" value="1"/>
</dbReference>
<evidence type="ECO:0000313" key="6">
    <source>
        <dbReference type="EMBL" id="MBX08106.1"/>
    </source>
</evidence>
<evidence type="ECO:0000256" key="3">
    <source>
        <dbReference type="SAM" id="MobiDB-lite"/>
    </source>
</evidence>
<accession>A0A2P2KQU7</accession>
<dbReference type="GO" id="GO:1990904">
    <property type="term" value="C:ribonucleoprotein complex"/>
    <property type="evidence" value="ECO:0007669"/>
    <property type="project" value="TreeGrafter"/>
</dbReference>
<dbReference type="Gene3D" id="3.30.70.330">
    <property type="match status" value="1"/>
</dbReference>
<feature type="region of interest" description="Disordered" evidence="3">
    <location>
        <begin position="374"/>
        <end position="463"/>
    </location>
</feature>
<dbReference type="InterPro" id="IPR035979">
    <property type="entry name" value="RBD_domain_sf"/>
</dbReference>
<dbReference type="PANTHER" id="PTHR10693:SF75">
    <property type="entry name" value="NUCLEAR TRANSPORT FACTOR 2"/>
    <property type="match status" value="1"/>
</dbReference>
<evidence type="ECO:0000259" key="5">
    <source>
        <dbReference type="PROSITE" id="PS50177"/>
    </source>
</evidence>
<dbReference type="CDD" id="cd00590">
    <property type="entry name" value="RRM_SF"/>
    <property type="match status" value="1"/>
</dbReference>
<dbReference type="GO" id="GO:0005829">
    <property type="term" value="C:cytosol"/>
    <property type="evidence" value="ECO:0007669"/>
    <property type="project" value="TreeGrafter"/>
</dbReference>
<evidence type="ECO:0000256" key="1">
    <source>
        <dbReference type="ARBA" id="ARBA00022884"/>
    </source>
</evidence>
<feature type="domain" description="RRM" evidence="4">
    <location>
        <begin position="300"/>
        <end position="386"/>
    </location>
</feature>
<reference evidence="6" key="1">
    <citation type="submission" date="2018-02" db="EMBL/GenBank/DDBJ databases">
        <title>Rhizophora mucronata_Transcriptome.</title>
        <authorList>
            <person name="Meera S.P."/>
            <person name="Sreeshan A."/>
            <person name="Augustine A."/>
        </authorList>
    </citation>
    <scope>NUCLEOTIDE SEQUENCE</scope>
    <source>
        <tissue evidence="6">Leaf</tissue>
    </source>
</reference>
<dbReference type="InterPro" id="IPR012677">
    <property type="entry name" value="Nucleotide-bd_a/b_plait_sf"/>
</dbReference>
<dbReference type="EMBL" id="GGEC01027617">
    <property type="protein sequence ID" value="MBX08101.1"/>
    <property type="molecule type" value="Transcribed_RNA"/>
</dbReference>
<dbReference type="InterPro" id="IPR002075">
    <property type="entry name" value="NTF2_dom"/>
</dbReference>
<organism evidence="6">
    <name type="scientific">Rhizophora mucronata</name>
    <name type="common">Asiatic mangrove</name>
    <dbReference type="NCBI Taxonomy" id="61149"/>
    <lineage>
        <taxon>Eukaryota</taxon>
        <taxon>Viridiplantae</taxon>
        <taxon>Streptophyta</taxon>
        <taxon>Embryophyta</taxon>
        <taxon>Tracheophyta</taxon>
        <taxon>Spermatophyta</taxon>
        <taxon>Magnoliopsida</taxon>
        <taxon>eudicotyledons</taxon>
        <taxon>Gunneridae</taxon>
        <taxon>Pentapetalae</taxon>
        <taxon>rosids</taxon>
        <taxon>fabids</taxon>
        <taxon>Malpighiales</taxon>
        <taxon>Rhizophoraceae</taxon>
        <taxon>Rhizophora</taxon>
    </lineage>
</organism>
<dbReference type="SUPFAM" id="SSF54427">
    <property type="entry name" value="NTF2-like"/>
    <property type="match status" value="1"/>
</dbReference>
<protein>
    <submittedName>
        <fullName evidence="6">Putative G3BP-like protein isoform X3</fullName>
    </submittedName>
</protein>
<dbReference type="InterPro" id="IPR018222">
    <property type="entry name" value="Nuclear_transport_factor_2_euk"/>
</dbReference>
<dbReference type="PANTHER" id="PTHR10693">
    <property type="entry name" value="RAS GTPASE-ACTIVATING PROTEIN-BINDING PROTEIN"/>
    <property type="match status" value="1"/>
</dbReference>
<evidence type="ECO:0000256" key="2">
    <source>
        <dbReference type="PROSITE-ProRule" id="PRU00176"/>
    </source>
</evidence>
<dbReference type="EMBL" id="GGEC01027622">
    <property type="protein sequence ID" value="MBX08106.1"/>
    <property type="molecule type" value="Transcribed_RNA"/>
</dbReference>
<name>A0A2P2KQU7_RHIMU</name>
<dbReference type="InterPro" id="IPR039539">
    <property type="entry name" value="Ras_GTPase_bind_prot"/>
</dbReference>